<dbReference type="GO" id="GO:0005789">
    <property type="term" value="C:endoplasmic reticulum membrane"/>
    <property type="evidence" value="ECO:0007669"/>
    <property type="project" value="TreeGrafter"/>
</dbReference>
<keyword evidence="2" id="KW-0436">Ligase</keyword>
<evidence type="ECO:0000256" key="1">
    <source>
        <dbReference type="ARBA" id="ARBA00006432"/>
    </source>
</evidence>
<feature type="non-terminal residue" evidence="11">
    <location>
        <position position="397"/>
    </location>
</feature>
<dbReference type="InterPro" id="IPR045851">
    <property type="entry name" value="AMP-bd_C_sf"/>
</dbReference>
<dbReference type="Gene3D" id="3.40.50.12780">
    <property type="entry name" value="N-terminal domain of ligase-like"/>
    <property type="match status" value="1"/>
</dbReference>
<dbReference type="Gene3D" id="3.30.300.30">
    <property type="match status" value="1"/>
</dbReference>
<dbReference type="Pfam" id="PF00501">
    <property type="entry name" value="AMP-binding"/>
    <property type="match status" value="1"/>
</dbReference>
<accession>A0A8S3YSK5</accession>
<organism evidence="11 12">
    <name type="scientific">Candidula unifasciata</name>
    <dbReference type="NCBI Taxonomy" id="100452"/>
    <lineage>
        <taxon>Eukaryota</taxon>
        <taxon>Metazoa</taxon>
        <taxon>Spiralia</taxon>
        <taxon>Lophotrochozoa</taxon>
        <taxon>Mollusca</taxon>
        <taxon>Gastropoda</taxon>
        <taxon>Heterobranchia</taxon>
        <taxon>Euthyneura</taxon>
        <taxon>Panpulmonata</taxon>
        <taxon>Eupulmonata</taxon>
        <taxon>Stylommatophora</taxon>
        <taxon>Helicina</taxon>
        <taxon>Helicoidea</taxon>
        <taxon>Geomitridae</taxon>
        <taxon>Candidula</taxon>
    </lineage>
</organism>
<evidence type="ECO:0000256" key="4">
    <source>
        <dbReference type="ARBA" id="ARBA00026121"/>
    </source>
</evidence>
<gene>
    <name evidence="11" type="ORF">CUNI_LOCUS5705</name>
</gene>
<dbReference type="InterPro" id="IPR042099">
    <property type="entry name" value="ANL_N_sf"/>
</dbReference>
<evidence type="ECO:0000256" key="2">
    <source>
        <dbReference type="ARBA" id="ARBA00022598"/>
    </source>
</evidence>
<dbReference type="SUPFAM" id="SSF56801">
    <property type="entry name" value="Acetyl-CoA synthetase-like"/>
    <property type="match status" value="1"/>
</dbReference>
<evidence type="ECO:0000259" key="9">
    <source>
        <dbReference type="Pfam" id="PF00501"/>
    </source>
</evidence>
<dbReference type="GO" id="GO:0005886">
    <property type="term" value="C:plasma membrane"/>
    <property type="evidence" value="ECO:0007669"/>
    <property type="project" value="TreeGrafter"/>
</dbReference>
<protein>
    <recommendedName>
        <fullName evidence="4">long-chain-fatty-acid--CoA ligase</fullName>
        <ecNumber evidence="4">6.2.1.3</ecNumber>
    </recommendedName>
    <alternativeName>
        <fullName evidence="6">Long-chain-fatty-acid--CoA ligase</fullName>
    </alternativeName>
</protein>
<dbReference type="GO" id="GO:0005324">
    <property type="term" value="F:long-chain fatty acid transmembrane transporter activity"/>
    <property type="evidence" value="ECO:0007669"/>
    <property type="project" value="TreeGrafter"/>
</dbReference>
<sequence>TPKPALISHRRICRSSSNYQCLTSLKQEDRYYVALPLFHSAAGFALGAIIQTGATIVLKKKFSASQFWPDCRRHKVTVIHYIGELFRYLIAQPPNKLDAEHNIRVAIGGGLRKDIWLEVAKRFKIPLIADTYGSTEGVTWTFNLSNKPGALGRLSPLLNKLQPNAKALVQFDYALAIPIRDKDGRCIKVGVGEPGLFIGKVPDNLVQNGQFKMYLSSPEANEAKLVRDAFEPGDIYMNFGDVMVLDKDYFLYFQDRIGDTFRWKGENVSTTEVSNVITALEFVQDANVYGVEVPGKEGRAGMVALTLNEGHKLGPKELKELYEHVCQELPSYARPIFVRHLENAVVTSTLKQQKFGLVKEGFDLSKVKDPLYYLDIEKRTYSPLSASDLSKFLSSKL</sequence>
<comment type="catalytic activity">
    <reaction evidence="7">
        <text>tetracosanoate + ATP + CoA = tetracosanoyl-CoA + AMP + diphosphate</text>
        <dbReference type="Rhea" id="RHEA:33639"/>
        <dbReference type="ChEBI" id="CHEBI:30616"/>
        <dbReference type="ChEBI" id="CHEBI:31014"/>
        <dbReference type="ChEBI" id="CHEBI:33019"/>
        <dbReference type="ChEBI" id="CHEBI:57287"/>
        <dbReference type="ChEBI" id="CHEBI:65052"/>
        <dbReference type="ChEBI" id="CHEBI:456215"/>
    </reaction>
    <physiologicalReaction direction="left-to-right" evidence="7">
        <dbReference type="Rhea" id="RHEA:33640"/>
    </physiologicalReaction>
</comment>
<comment type="similarity">
    <text evidence="1">Belongs to the ATP-dependent AMP-binding enzyme family.</text>
</comment>
<dbReference type="PANTHER" id="PTHR43107">
    <property type="entry name" value="LONG-CHAIN FATTY ACID TRANSPORT PROTEIN"/>
    <property type="match status" value="1"/>
</dbReference>
<evidence type="ECO:0000256" key="8">
    <source>
        <dbReference type="SAM" id="Phobius"/>
    </source>
</evidence>
<feature type="transmembrane region" description="Helical" evidence="8">
    <location>
        <begin position="37"/>
        <end position="58"/>
    </location>
</feature>
<dbReference type="EC" id="6.2.1.3" evidence="4"/>
<evidence type="ECO:0000256" key="5">
    <source>
        <dbReference type="ARBA" id="ARBA00036527"/>
    </source>
</evidence>
<evidence type="ECO:0000313" key="12">
    <source>
        <dbReference type="Proteomes" id="UP000678393"/>
    </source>
</evidence>
<keyword evidence="8" id="KW-0812">Transmembrane</keyword>
<comment type="catalytic activity">
    <reaction evidence="5">
        <text>a very long-chain fatty acid + ATP + CoA = a very long-chain fatty acyl-CoA + AMP + diphosphate</text>
        <dbReference type="Rhea" id="RHEA:54536"/>
        <dbReference type="ChEBI" id="CHEBI:30616"/>
        <dbReference type="ChEBI" id="CHEBI:33019"/>
        <dbReference type="ChEBI" id="CHEBI:57287"/>
        <dbReference type="ChEBI" id="CHEBI:58950"/>
        <dbReference type="ChEBI" id="CHEBI:138261"/>
        <dbReference type="ChEBI" id="CHEBI:456215"/>
    </reaction>
    <physiologicalReaction direction="left-to-right" evidence="5">
        <dbReference type="Rhea" id="RHEA:54537"/>
    </physiologicalReaction>
</comment>
<reference evidence="11" key="1">
    <citation type="submission" date="2021-04" db="EMBL/GenBank/DDBJ databases">
        <authorList>
            <consortium name="Molecular Ecology Group"/>
        </authorList>
    </citation>
    <scope>NUCLEOTIDE SEQUENCE</scope>
</reference>
<dbReference type="Proteomes" id="UP000678393">
    <property type="component" value="Unassembled WGS sequence"/>
</dbReference>
<dbReference type="OrthoDB" id="288590at2759"/>
<proteinExistence type="inferred from homology"/>
<evidence type="ECO:0000256" key="3">
    <source>
        <dbReference type="ARBA" id="ARBA00022832"/>
    </source>
</evidence>
<name>A0A8S3YSK5_9EUPU</name>
<keyword evidence="8" id="KW-0472">Membrane</keyword>
<dbReference type="PANTHER" id="PTHR43107:SF22">
    <property type="entry name" value="VERY LONG-CHAIN ACYL-COA SYNTHETASE"/>
    <property type="match status" value="1"/>
</dbReference>
<dbReference type="GO" id="GO:0004467">
    <property type="term" value="F:long-chain fatty acid-CoA ligase activity"/>
    <property type="evidence" value="ECO:0007669"/>
    <property type="project" value="UniProtKB-EC"/>
</dbReference>
<dbReference type="AlphaFoldDB" id="A0A8S3YSK5"/>
<evidence type="ECO:0000256" key="7">
    <source>
        <dbReference type="ARBA" id="ARBA00048666"/>
    </source>
</evidence>
<keyword evidence="3" id="KW-0276">Fatty acid metabolism</keyword>
<feature type="domain" description="AMP-dependent synthetase/ligase" evidence="9">
    <location>
        <begin position="1"/>
        <end position="149"/>
    </location>
</feature>
<comment type="caution">
    <text evidence="11">The sequence shown here is derived from an EMBL/GenBank/DDBJ whole genome shotgun (WGS) entry which is preliminary data.</text>
</comment>
<dbReference type="InterPro" id="IPR000873">
    <property type="entry name" value="AMP-dep_synth/lig_dom"/>
</dbReference>
<dbReference type="GO" id="GO:0044539">
    <property type="term" value="P:long-chain fatty acid import into cell"/>
    <property type="evidence" value="ECO:0007669"/>
    <property type="project" value="TreeGrafter"/>
</dbReference>
<dbReference type="Pfam" id="PF13193">
    <property type="entry name" value="AMP-binding_C"/>
    <property type="match status" value="1"/>
</dbReference>
<evidence type="ECO:0000313" key="11">
    <source>
        <dbReference type="EMBL" id="CAG5120147.1"/>
    </source>
</evidence>
<dbReference type="FunFam" id="3.30.300.30:FF:000002">
    <property type="entry name" value="Long-chain fatty acid transport protein 1"/>
    <property type="match status" value="1"/>
</dbReference>
<evidence type="ECO:0000259" key="10">
    <source>
        <dbReference type="Pfam" id="PF13193"/>
    </source>
</evidence>
<keyword evidence="8" id="KW-1133">Transmembrane helix</keyword>
<keyword evidence="12" id="KW-1185">Reference proteome</keyword>
<feature type="domain" description="AMP-binding enzyme C-terminal" evidence="10">
    <location>
        <begin position="272"/>
        <end position="342"/>
    </location>
</feature>
<dbReference type="EMBL" id="CAJHNH020000844">
    <property type="protein sequence ID" value="CAG5120147.1"/>
    <property type="molecule type" value="Genomic_DNA"/>
</dbReference>
<evidence type="ECO:0000256" key="6">
    <source>
        <dbReference type="ARBA" id="ARBA00041297"/>
    </source>
</evidence>
<dbReference type="InterPro" id="IPR025110">
    <property type="entry name" value="AMP-bd_C"/>
</dbReference>
<keyword evidence="3" id="KW-0443">Lipid metabolism</keyword>